<feature type="signal peptide" evidence="14">
    <location>
        <begin position="1"/>
        <end position="19"/>
    </location>
</feature>
<evidence type="ECO:0000256" key="1">
    <source>
        <dbReference type="ARBA" id="ARBA00001947"/>
    </source>
</evidence>
<dbReference type="InterPro" id="IPR007484">
    <property type="entry name" value="Peptidase_M28"/>
</dbReference>
<dbReference type="GO" id="GO:0005576">
    <property type="term" value="C:extracellular region"/>
    <property type="evidence" value="ECO:0007669"/>
    <property type="project" value="UniProtKB-SubCell"/>
</dbReference>
<dbReference type="GO" id="GO:0008235">
    <property type="term" value="F:metalloexopeptidase activity"/>
    <property type="evidence" value="ECO:0007669"/>
    <property type="project" value="InterPro"/>
</dbReference>
<evidence type="ECO:0000259" key="16">
    <source>
        <dbReference type="Pfam" id="PF04389"/>
    </source>
</evidence>
<dbReference type="Gene3D" id="3.40.630.10">
    <property type="entry name" value="Zn peptidases"/>
    <property type="match status" value="1"/>
</dbReference>
<evidence type="ECO:0000256" key="13">
    <source>
        <dbReference type="ARBA" id="ARBA00023180"/>
    </source>
</evidence>
<evidence type="ECO:0000256" key="5">
    <source>
        <dbReference type="ARBA" id="ARBA00022438"/>
    </source>
</evidence>
<dbReference type="PANTHER" id="PTHR12147:SF57">
    <property type="entry name" value="PEPTIDE HYDROLASE"/>
    <property type="match status" value="1"/>
</dbReference>
<sequence length="535" mass="56288">MRTAAVSLLALTLPILASADGKGKGKGKGHDDCGGKKPLVTSNKLQDLIKLEDLLAGSQRLQEIADAHGGNRAFGSGGHNATVDFLYDTLSNLDYFDVKKQAFKEIYADATGTLSVDGADIEVSALTYTPSGDATGPIVAAANLGCDAADFPAEVSGNIALISRGTCTFSQKSINAKAAGATAAIVYNNEAGELAGTLGEPFLEYAPIVGISQEDGKALLEKLAAGAVTATVKIDARVEERVTFNVIAETKEGDHDNVLVLGGHTDSVPAGPGINDDGSGTIGILTVAKALTKFRLKNAVRFGFWSAEEFGLLGSYAYIKSINSTETEVAKIRAYLNFDMVYSSHLTHPFLTANQTGKQIASPNYVYAIYDGDGSAFNLTGPAGSDVIEKDFETYFKKRNIPTVPTDFNGRSDYAAFIENGIPSGGLFTGAEALKTEEEAKLFGGEAGVAYDVNYHKKGDDIHNLANDAYLLNTLAIADSVAKYARSFDTLPAVEVKTRRWDADRAQMLKRGVGVHGHSAAHVNHAGPCGGGATI</sequence>
<dbReference type="EMBL" id="MU853607">
    <property type="protein sequence ID" value="KAK4141721.1"/>
    <property type="molecule type" value="Genomic_DNA"/>
</dbReference>
<reference evidence="17" key="1">
    <citation type="journal article" date="2023" name="Mol. Phylogenet. Evol.">
        <title>Genome-scale phylogeny and comparative genomics of the fungal order Sordariales.</title>
        <authorList>
            <person name="Hensen N."/>
            <person name="Bonometti L."/>
            <person name="Westerberg I."/>
            <person name="Brannstrom I.O."/>
            <person name="Guillou S."/>
            <person name="Cros-Aarteil S."/>
            <person name="Calhoun S."/>
            <person name="Haridas S."/>
            <person name="Kuo A."/>
            <person name="Mondo S."/>
            <person name="Pangilinan J."/>
            <person name="Riley R."/>
            <person name="LaButti K."/>
            <person name="Andreopoulos B."/>
            <person name="Lipzen A."/>
            <person name="Chen C."/>
            <person name="Yan M."/>
            <person name="Daum C."/>
            <person name="Ng V."/>
            <person name="Clum A."/>
            <person name="Steindorff A."/>
            <person name="Ohm R.A."/>
            <person name="Martin F."/>
            <person name="Silar P."/>
            <person name="Natvig D.O."/>
            <person name="Lalanne C."/>
            <person name="Gautier V."/>
            <person name="Ament-Velasquez S.L."/>
            <person name="Kruys A."/>
            <person name="Hutchinson M.I."/>
            <person name="Powell A.J."/>
            <person name="Barry K."/>
            <person name="Miller A.N."/>
            <person name="Grigoriev I.V."/>
            <person name="Debuchy R."/>
            <person name="Gladieux P."/>
            <person name="Hiltunen Thoren M."/>
            <person name="Johannesson H."/>
        </authorList>
    </citation>
    <scope>NUCLEOTIDE SEQUENCE</scope>
    <source>
        <strain evidence="17">CBS 141.50</strain>
    </source>
</reference>
<organism evidence="17 18">
    <name type="scientific">Dichotomopilus funicola</name>
    <dbReference type="NCBI Taxonomy" id="1934379"/>
    <lineage>
        <taxon>Eukaryota</taxon>
        <taxon>Fungi</taxon>
        <taxon>Dikarya</taxon>
        <taxon>Ascomycota</taxon>
        <taxon>Pezizomycotina</taxon>
        <taxon>Sordariomycetes</taxon>
        <taxon>Sordariomycetidae</taxon>
        <taxon>Sordariales</taxon>
        <taxon>Chaetomiaceae</taxon>
        <taxon>Dichotomopilus</taxon>
    </lineage>
</organism>
<dbReference type="InterPro" id="IPR041756">
    <property type="entry name" value="M28_SGAP-like"/>
</dbReference>
<dbReference type="GeneID" id="87814486"/>
<accession>A0AAN6V1B6</accession>
<evidence type="ECO:0000256" key="8">
    <source>
        <dbReference type="ARBA" id="ARBA00022723"/>
    </source>
</evidence>
<protein>
    <recommendedName>
        <fullName evidence="14">Peptide hydrolase</fullName>
        <ecNumber evidence="14">3.4.-.-</ecNumber>
    </recommendedName>
</protein>
<keyword evidence="12" id="KW-0482">Metalloprotease</keyword>
<gene>
    <name evidence="17" type="ORF">C8A04DRAFT_13847</name>
</gene>
<evidence type="ECO:0000256" key="10">
    <source>
        <dbReference type="ARBA" id="ARBA00022801"/>
    </source>
</evidence>
<dbReference type="Pfam" id="PF02225">
    <property type="entry name" value="PA"/>
    <property type="match status" value="1"/>
</dbReference>
<keyword evidence="8 14" id="KW-0479">Metal-binding</keyword>
<evidence type="ECO:0000313" key="18">
    <source>
        <dbReference type="Proteomes" id="UP001302676"/>
    </source>
</evidence>
<evidence type="ECO:0000313" key="17">
    <source>
        <dbReference type="EMBL" id="KAK4141721.1"/>
    </source>
</evidence>
<keyword evidence="9 14" id="KW-0732">Signal</keyword>
<keyword evidence="10 14" id="KW-0378">Hydrolase</keyword>
<comment type="similarity">
    <text evidence="3">Belongs to the peptidase M28 family. M28A subfamily.</text>
</comment>
<dbReference type="Proteomes" id="UP001302676">
    <property type="component" value="Unassembled WGS sequence"/>
</dbReference>
<name>A0AAN6V1B6_9PEZI</name>
<evidence type="ECO:0000256" key="4">
    <source>
        <dbReference type="ARBA" id="ARBA00011245"/>
    </source>
</evidence>
<dbReference type="Pfam" id="PF04389">
    <property type="entry name" value="Peptidase_M28"/>
    <property type="match status" value="1"/>
</dbReference>
<dbReference type="CDD" id="cd03876">
    <property type="entry name" value="M28_SGAP_like"/>
    <property type="match status" value="1"/>
</dbReference>
<dbReference type="FunFam" id="3.40.630.10:FF:000054">
    <property type="entry name" value="Peptide hydrolase"/>
    <property type="match status" value="1"/>
</dbReference>
<dbReference type="InterPro" id="IPR003137">
    <property type="entry name" value="PA_domain"/>
</dbReference>
<comment type="caution">
    <text evidence="17">The sequence shown here is derived from an EMBL/GenBank/DDBJ whole genome shotgun (WGS) entry which is preliminary data.</text>
</comment>
<keyword evidence="18" id="KW-1185">Reference proteome</keyword>
<keyword evidence="6" id="KW-0964">Secreted</keyword>
<dbReference type="CDD" id="cd02130">
    <property type="entry name" value="PA_ScAPY_like"/>
    <property type="match status" value="1"/>
</dbReference>
<dbReference type="GO" id="GO:0046872">
    <property type="term" value="F:metal ion binding"/>
    <property type="evidence" value="ECO:0007669"/>
    <property type="project" value="UniProtKB-KW"/>
</dbReference>
<feature type="domain" description="PA" evidence="15">
    <location>
        <begin position="135"/>
        <end position="219"/>
    </location>
</feature>
<dbReference type="GO" id="GO:0006508">
    <property type="term" value="P:proteolysis"/>
    <property type="evidence" value="ECO:0007669"/>
    <property type="project" value="UniProtKB-KW"/>
</dbReference>
<dbReference type="SUPFAM" id="SSF52025">
    <property type="entry name" value="PA domain"/>
    <property type="match status" value="1"/>
</dbReference>
<evidence type="ECO:0000256" key="11">
    <source>
        <dbReference type="ARBA" id="ARBA00022833"/>
    </source>
</evidence>
<keyword evidence="11 14" id="KW-0862">Zinc</keyword>
<dbReference type="EC" id="3.4.-.-" evidence="14"/>
<comment type="subunit">
    <text evidence="4">Monomer.</text>
</comment>
<reference evidence="17" key="2">
    <citation type="submission" date="2023-05" db="EMBL/GenBank/DDBJ databases">
        <authorList>
            <consortium name="Lawrence Berkeley National Laboratory"/>
            <person name="Steindorff A."/>
            <person name="Hensen N."/>
            <person name="Bonometti L."/>
            <person name="Westerberg I."/>
            <person name="Brannstrom I.O."/>
            <person name="Guillou S."/>
            <person name="Cros-Aarteil S."/>
            <person name="Calhoun S."/>
            <person name="Haridas S."/>
            <person name="Kuo A."/>
            <person name="Mondo S."/>
            <person name="Pangilinan J."/>
            <person name="Riley R."/>
            <person name="Labutti K."/>
            <person name="Andreopoulos B."/>
            <person name="Lipzen A."/>
            <person name="Chen C."/>
            <person name="Yanf M."/>
            <person name="Daum C."/>
            <person name="Ng V."/>
            <person name="Clum A."/>
            <person name="Ohm R."/>
            <person name="Martin F."/>
            <person name="Silar P."/>
            <person name="Natvig D."/>
            <person name="Lalanne C."/>
            <person name="Gautier V."/>
            <person name="Ament-Velasquez S.L."/>
            <person name="Kruys A."/>
            <person name="Hutchinson M.I."/>
            <person name="Powell A.J."/>
            <person name="Barry K."/>
            <person name="Miller A.N."/>
            <person name="Grigoriev I.V."/>
            <person name="Debuchy R."/>
            <person name="Gladieux P."/>
            <person name="Thoren M.H."/>
            <person name="Johannesson H."/>
        </authorList>
    </citation>
    <scope>NUCLEOTIDE SEQUENCE</scope>
    <source>
        <strain evidence="17">CBS 141.50</strain>
    </source>
</reference>
<feature type="domain" description="Peptidase M28" evidence="16">
    <location>
        <begin position="245"/>
        <end position="473"/>
    </location>
</feature>
<dbReference type="AlphaFoldDB" id="A0AAN6V1B6"/>
<dbReference type="InterPro" id="IPR045175">
    <property type="entry name" value="M28_fam"/>
</dbReference>
<dbReference type="GO" id="GO:0004177">
    <property type="term" value="F:aminopeptidase activity"/>
    <property type="evidence" value="ECO:0007669"/>
    <property type="project" value="UniProtKB-KW"/>
</dbReference>
<evidence type="ECO:0000256" key="6">
    <source>
        <dbReference type="ARBA" id="ARBA00022525"/>
    </source>
</evidence>
<feature type="chain" id="PRO_5042662923" description="Peptide hydrolase" evidence="14">
    <location>
        <begin position="20"/>
        <end position="535"/>
    </location>
</feature>
<dbReference type="Gene3D" id="3.50.30.30">
    <property type="match status" value="1"/>
</dbReference>
<dbReference type="SUPFAM" id="SSF53187">
    <property type="entry name" value="Zn-dependent exopeptidases"/>
    <property type="match status" value="1"/>
</dbReference>
<dbReference type="RefSeq" id="XP_062635092.1">
    <property type="nucleotide sequence ID" value="XM_062777873.1"/>
</dbReference>
<proteinExistence type="inferred from homology"/>
<comment type="subcellular location">
    <subcellularLocation>
        <location evidence="2">Secreted</location>
    </subcellularLocation>
</comment>
<evidence type="ECO:0000259" key="15">
    <source>
        <dbReference type="Pfam" id="PF02225"/>
    </source>
</evidence>
<evidence type="ECO:0000256" key="14">
    <source>
        <dbReference type="RuleBase" id="RU361240"/>
    </source>
</evidence>
<keyword evidence="5" id="KW-0031">Aminopeptidase</keyword>
<evidence type="ECO:0000256" key="2">
    <source>
        <dbReference type="ARBA" id="ARBA00004613"/>
    </source>
</evidence>
<dbReference type="FunFam" id="3.50.30.30:FF:000030">
    <property type="entry name" value="Peptide hydrolase"/>
    <property type="match status" value="1"/>
</dbReference>
<keyword evidence="13" id="KW-0325">Glycoprotein</keyword>
<evidence type="ECO:0000256" key="9">
    <source>
        <dbReference type="ARBA" id="ARBA00022729"/>
    </source>
</evidence>
<evidence type="ECO:0000256" key="3">
    <source>
        <dbReference type="ARBA" id="ARBA00005957"/>
    </source>
</evidence>
<dbReference type="InterPro" id="IPR046450">
    <property type="entry name" value="PA_dom_sf"/>
</dbReference>
<evidence type="ECO:0000256" key="12">
    <source>
        <dbReference type="ARBA" id="ARBA00023049"/>
    </source>
</evidence>
<keyword evidence="7 14" id="KW-0645">Protease</keyword>
<comment type="cofactor">
    <cofactor evidence="1">
        <name>Zn(2+)</name>
        <dbReference type="ChEBI" id="CHEBI:29105"/>
    </cofactor>
</comment>
<evidence type="ECO:0000256" key="7">
    <source>
        <dbReference type="ARBA" id="ARBA00022670"/>
    </source>
</evidence>
<dbReference type="PANTHER" id="PTHR12147">
    <property type="entry name" value="METALLOPEPTIDASE M28 FAMILY MEMBER"/>
    <property type="match status" value="1"/>
</dbReference>